<gene>
    <name evidence="1" type="ORF">UFOVP3_66</name>
</gene>
<evidence type="ECO:0000313" key="1">
    <source>
        <dbReference type="EMBL" id="CAB4240627.1"/>
    </source>
</evidence>
<accession>A0A6J5T7K5</accession>
<sequence length="96" mass="11064">MARYMPDIDGPEFFKVYIDINGVETEVEVFVTKAATGEYYVDYENPNGSGWDMTTDPEFVFEAFEEDGNTLVTFTMDQMAILENVANEYFWQKVGE</sequence>
<proteinExistence type="predicted"/>
<reference evidence="1" key="1">
    <citation type="submission" date="2020-05" db="EMBL/GenBank/DDBJ databases">
        <authorList>
            <person name="Chiriac C."/>
            <person name="Salcher M."/>
            <person name="Ghai R."/>
            <person name="Kavagutti S V."/>
        </authorList>
    </citation>
    <scope>NUCLEOTIDE SEQUENCE</scope>
</reference>
<protein>
    <submittedName>
        <fullName evidence="1">Uncharacterized protein</fullName>
    </submittedName>
</protein>
<name>A0A6J5T7K5_9CAUD</name>
<dbReference type="EMBL" id="LR797814">
    <property type="protein sequence ID" value="CAB4240627.1"/>
    <property type="molecule type" value="Genomic_DNA"/>
</dbReference>
<organism evidence="1">
    <name type="scientific">uncultured Caudovirales phage</name>
    <dbReference type="NCBI Taxonomy" id="2100421"/>
    <lineage>
        <taxon>Viruses</taxon>
        <taxon>Duplodnaviria</taxon>
        <taxon>Heunggongvirae</taxon>
        <taxon>Uroviricota</taxon>
        <taxon>Caudoviricetes</taxon>
        <taxon>Peduoviridae</taxon>
        <taxon>Maltschvirus</taxon>
        <taxon>Maltschvirus maltsch</taxon>
    </lineage>
</organism>